<dbReference type="SUPFAM" id="SSF56655">
    <property type="entry name" value="Carbohydrate phosphatase"/>
    <property type="match status" value="1"/>
</dbReference>
<dbReference type="InterPro" id="IPR033942">
    <property type="entry name" value="IMPase"/>
</dbReference>
<proteinExistence type="inferred from homology"/>
<keyword evidence="8" id="KW-1185">Reference proteome</keyword>
<dbReference type="PANTHER" id="PTHR20854">
    <property type="entry name" value="INOSITOL MONOPHOSPHATASE"/>
    <property type="match status" value="1"/>
</dbReference>
<reference evidence="7 8" key="1">
    <citation type="journal article" date="2019" name="Int. J. Syst. Evol. Microbiol.">
        <title>The Global Catalogue of Microorganisms (GCM) 10K type strain sequencing project: providing services to taxonomists for standard genome sequencing and annotation.</title>
        <authorList>
            <consortium name="The Broad Institute Genomics Platform"/>
            <consortium name="The Broad Institute Genome Sequencing Center for Infectious Disease"/>
            <person name="Wu L."/>
            <person name="Ma J."/>
        </authorList>
    </citation>
    <scope>NUCLEOTIDE SEQUENCE [LARGE SCALE GENOMIC DNA]</scope>
    <source>
        <strain evidence="7 8">JCM 14303</strain>
    </source>
</reference>
<dbReference type="Proteomes" id="UP001500363">
    <property type="component" value="Unassembled WGS sequence"/>
</dbReference>
<evidence type="ECO:0000256" key="3">
    <source>
        <dbReference type="ARBA" id="ARBA00022723"/>
    </source>
</evidence>
<comment type="caution">
    <text evidence="7">The sequence shown here is derived from an EMBL/GenBank/DDBJ whole genome shotgun (WGS) entry which is preliminary data.</text>
</comment>
<evidence type="ECO:0000313" key="7">
    <source>
        <dbReference type="EMBL" id="GAA1515153.1"/>
    </source>
</evidence>
<dbReference type="PROSITE" id="PS00629">
    <property type="entry name" value="IMP_1"/>
    <property type="match status" value="1"/>
</dbReference>
<dbReference type="Pfam" id="PF00459">
    <property type="entry name" value="Inositol_P"/>
    <property type="match status" value="1"/>
</dbReference>
<dbReference type="PRINTS" id="PR00377">
    <property type="entry name" value="IMPHPHTASES"/>
</dbReference>
<sequence>MSTPQELLKLAVTVATEAAELIVERRRGTITVADTKSTATDIVTAVDRESEELIRARVLEARPDDSFLGEEGDDIDGTSGVRWVVDPIDGTVNYLYDLPTYAVSIAVEQDGVTVAGVVVDAPKGEVFTATLGGGAFLDGKPIRVSDCTSLDRALVGTGFGYDPDRRVVQAEVVQQLIAKVRDIRRIGVGAIDLCYVGCGRLDAVYERGLNPWDYGAGALVASEAGARVGGLNGAPVSPEMSIAATPAVFDALHDALAAANPLRA</sequence>
<evidence type="ECO:0000256" key="2">
    <source>
        <dbReference type="ARBA" id="ARBA00001946"/>
    </source>
</evidence>
<name>A0ABN2ABZ2_9ACTN</name>
<dbReference type="RefSeq" id="WP_344170581.1">
    <property type="nucleotide sequence ID" value="NZ_BAAANC010000001.1"/>
</dbReference>
<evidence type="ECO:0000256" key="1">
    <source>
        <dbReference type="ARBA" id="ARBA00001033"/>
    </source>
</evidence>
<accession>A0ABN2ABZ2</accession>
<organism evidence="7 8">
    <name type="scientific">Kribbella lupini</name>
    <dbReference type="NCBI Taxonomy" id="291602"/>
    <lineage>
        <taxon>Bacteria</taxon>
        <taxon>Bacillati</taxon>
        <taxon>Actinomycetota</taxon>
        <taxon>Actinomycetes</taxon>
        <taxon>Propionibacteriales</taxon>
        <taxon>Kribbellaceae</taxon>
        <taxon>Kribbella</taxon>
    </lineage>
</organism>
<keyword evidence="4 6" id="KW-0378">Hydrolase</keyword>
<dbReference type="InterPro" id="IPR020583">
    <property type="entry name" value="Inositol_monoP_metal-BS"/>
</dbReference>
<comment type="similarity">
    <text evidence="6">Belongs to the inositol monophosphatase superfamily.</text>
</comment>
<gene>
    <name evidence="7" type="ORF">GCM10009741_11980</name>
</gene>
<dbReference type="InterPro" id="IPR000760">
    <property type="entry name" value="Inositol_monophosphatase-like"/>
</dbReference>
<keyword evidence="3 6" id="KW-0479">Metal-binding</keyword>
<dbReference type="Gene3D" id="3.30.540.10">
    <property type="entry name" value="Fructose-1,6-Bisphosphatase, subunit A, domain 1"/>
    <property type="match status" value="1"/>
</dbReference>
<evidence type="ECO:0000313" key="8">
    <source>
        <dbReference type="Proteomes" id="UP001500363"/>
    </source>
</evidence>
<evidence type="ECO:0000256" key="6">
    <source>
        <dbReference type="RuleBase" id="RU364068"/>
    </source>
</evidence>
<evidence type="ECO:0000256" key="4">
    <source>
        <dbReference type="ARBA" id="ARBA00022801"/>
    </source>
</evidence>
<keyword evidence="5 6" id="KW-0460">Magnesium</keyword>
<dbReference type="EMBL" id="BAAANC010000001">
    <property type="protein sequence ID" value="GAA1515153.1"/>
    <property type="molecule type" value="Genomic_DNA"/>
</dbReference>
<comment type="catalytic activity">
    <reaction evidence="1 6">
        <text>a myo-inositol phosphate + H2O = myo-inositol + phosphate</text>
        <dbReference type="Rhea" id="RHEA:24056"/>
        <dbReference type="ChEBI" id="CHEBI:15377"/>
        <dbReference type="ChEBI" id="CHEBI:17268"/>
        <dbReference type="ChEBI" id="CHEBI:43474"/>
        <dbReference type="ChEBI" id="CHEBI:84139"/>
        <dbReference type="EC" id="3.1.3.25"/>
    </reaction>
</comment>
<dbReference type="CDD" id="cd01639">
    <property type="entry name" value="IMPase"/>
    <property type="match status" value="1"/>
</dbReference>
<protein>
    <recommendedName>
        <fullName evidence="6">Inositol-1-monophosphatase</fullName>
        <ecNumber evidence="6">3.1.3.25</ecNumber>
    </recommendedName>
</protein>
<comment type="cofactor">
    <cofactor evidence="2 6">
        <name>Mg(2+)</name>
        <dbReference type="ChEBI" id="CHEBI:18420"/>
    </cofactor>
</comment>
<dbReference type="EC" id="3.1.3.25" evidence="6"/>
<evidence type="ECO:0000256" key="5">
    <source>
        <dbReference type="ARBA" id="ARBA00022842"/>
    </source>
</evidence>
<dbReference type="PANTHER" id="PTHR20854:SF4">
    <property type="entry name" value="INOSITOL-1-MONOPHOSPHATASE-RELATED"/>
    <property type="match status" value="1"/>
</dbReference>
<dbReference type="Gene3D" id="3.40.190.80">
    <property type="match status" value="1"/>
</dbReference>